<sequence length="78" mass="8582">MSSNDVVPLAITRSEAAAMCGLTPQGFDVWVRKGIVPPAIRGTRRWSRAAIEAAICGEKPNSNLDPFEQWEADNARKR</sequence>
<proteinExistence type="predicted"/>
<organism evidence="2 3">
    <name type="scientific">Camelimonas lactis</name>
    <dbReference type="NCBI Taxonomy" id="659006"/>
    <lineage>
        <taxon>Bacteria</taxon>
        <taxon>Pseudomonadati</taxon>
        <taxon>Pseudomonadota</taxon>
        <taxon>Alphaproteobacteria</taxon>
        <taxon>Hyphomicrobiales</taxon>
        <taxon>Chelatococcaceae</taxon>
        <taxon>Camelimonas</taxon>
    </lineage>
</organism>
<dbReference type="AlphaFoldDB" id="A0A4R2GRF3"/>
<evidence type="ECO:0008006" key="4">
    <source>
        <dbReference type="Google" id="ProtNLM"/>
    </source>
</evidence>
<evidence type="ECO:0000313" key="2">
    <source>
        <dbReference type="EMBL" id="TCO12376.1"/>
    </source>
</evidence>
<dbReference type="Proteomes" id="UP000294881">
    <property type="component" value="Unassembled WGS sequence"/>
</dbReference>
<accession>A0A4R2GRF3</accession>
<evidence type="ECO:0000313" key="3">
    <source>
        <dbReference type="Proteomes" id="UP000294881"/>
    </source>
</evidence>
<dbReference type="EMBL" id="SLWL01000009">
    <property type="protein sequence ID" value="TCO12376.1"/>
    <property type="molecule type" value="Genomic_DNA"/>
</dbReference>
<dbReference type="RefSeq" id="WP_132007422.1">
    <property type="nucleotide sequence ID" value="NZ_JBHUNN010000002.1"/>
</dbReference>
<dbReference type="OrthoDB" id="7574435at2"/>
<gene>
    <name evidence="2" type="ORF">EV666_10921</name>
</gene>
<feature type="region of interest" description="Disordered" evidence="1">
    <location>
        <begin position="59"/>
        <end position="78"/>
    </location>
</feature>
<evidence type="ECO:0000256" key="1">
    <source>
        <dbReference type="SAM" id="MobiDB-lite"/>
    </source>
</evidence>
<comment type="caution">
    <text evidence="2">The sequence shown here is derived from an EMBL/GenBank/DDBJ whole genome shotgun (WGS) entry which is preliminary data.</text>
</comment>
<name>A0A4R2GRF3_9HYPH</name>
<protein>
    <recommendedName>
        <fullName evidence="4">Helix-turn-helix domain-containing protein</fullName>
    </recommendedName>
</protein>
<reference evidence="2 3" key="1">
    <citation type="submission" date="2019-03" db="EMBL/GenBank/DDBJ databases">
        <title>Genomic Encyclopedia of Type Strains, Phase IV (KMG-IV): sequencing the most valuable type-strain genomes for metagenomic binning, comparative biology and taxonomic classification.</title>
        <authorList>
            <person name="Goeker M."/>
        </authorList>
    </citation>
    <scope>NUCLEOTIDE SEQUENCE [LARGE SCALE GENOMIC DNA]</scope>
    <source>
        <strain evidence="2 3">DSM 22958</strain>
    </source>
</reference>
<keyword evidence="3" id="KW-1185">Reference proteome</keyword>